<dbReference type="Proteomes" id="UP001146120">
    <property type="component" value="Unassembled WGS sequence"/>
</dbReference>
<accession>A0AAV2ZAJ0</accession>
<evidence type="ECO:0000313" key="2">
    <source>
        <dbReference type="Proteomes" id="UP001146120"/>
    </source>
</evidence>
<organism evidence="1 2">
    <name type="scientific">Lagenidium giganteum</name>
    <dbReference type="NCBI Taxonomy" id="4803"/>
    <lineage>
        <taxon>Eukaryota</taxon>
        <taxon>Sar</taxon>
        <taxon>Stramenopiles</taxon>
        <taxon>Oomycota</taxon>
        <taxon>Peronosporomycetes</taxon>
        <taxon>Pythiales</taxon>
        <taxon>Pythiaceae</taxon>
    </lineage>
</organism>
<comment type="caution">
    <text evidence="1">The sequence shown here is derived from an EMBL/GenBank/DDBJ whole genome shotgun (WGS) entry which is preliminary data.</text>
</comment>
<gene>
    <name evidence="1" type="ORF">N0F65_005932</name>
</gene>
<sequence>MITRDFLAALVDVDLLRRDNYDALVLMTDLLQERVADNDLSDDSKRHVRRLVHTIVTSAETTRDQLVLLRQRLLDSLRREEDAMWLSHDPENNSDNATSCAWAFQADHTRFIHGDERTWSALQELSVENGLSSVLTFLLPPSFQLLVRGDNQDSSELMTLGTAQLSSAHDNEDALLCLVLECVPTAWSIETTRLVHNFVHAQRELSLSLYFLRFVGAADDGTKTQYAFELPSVQRLSDALCLDTKGRLSPTSASFRSHARELLLALLDLHEQSTHQLLTRLSLDNVVVSVSGRRLLLTQLEFGNAIDPFEAYVTSAIA</sequence>
<reference evidence="1" key="2">
    <citation type="journal article" date="2023" name="Microbiol Resour">
        <title>Decontamination and Annotation of the Draft Genome Sequence of the Oomycete Lagenidium giganteum ARSEF 373.</title>
        <authorList>
            <person name="Morgan W.R."/>
            <person name="Tartar A."/>
        </authorList>
    </citation>
    <scope>NUCLEOTIDE SEQUENCE</scope>
    <source>
        <strain evidence="1">ARSEF 373</strain>
    </source>
</reference>
<proteinExistence type="predicted"/>
<evidence type="ECO:0000313" key="1">
    <source>
        <dbReference type="EMBL" id="DBA02905.1"/>
    </source>
</evidence>
<name>A0AAV2ZAJ0_9STRA</name>
<keyword evidence="2" id="KW-1185">Reference proteome</keyword>
<protein>
    <submittedName>
        <fullName evidence="1">Uncharacterized protein</fullName>
    </submittedName>
</protein>
<dbReference type="AlphaFoldDB" id="A0AAV2ZAJ0"/>
<reference evidence="1" key="1">
    <citation type="submission" date="2022-11" db="EMBL/GenBank/DDBJ databases">
        <authorList>
            <person name="Morgan W.R."/>
            <person name="Tartar A."/>
        </authorList>
    </citation>
    <scope>NUCLEOTIDE SEQUENCE</scope>
    <source>
        <strain evidence="1">ARSEF 373</strain>
    </source>
</reference>
<dbReference type="EMBL" id="DAKRPA010000025">
    <property type="protein sequence ID" value="DBA02905.1"/>
    <property type="molecule type" value="Genomic_DNA"/>
</dbReference>